<dbReference type="Pfam" id="PF20415">
    <property type="entry name" value="DUF6699"/>
    <property type="match status" value="1"/>
</dbReference>
<evidence type="ECO:0000259" key="2">
    <source>
        <dbReference type="Pfam" id="PF20415"/>
    </source>
</evidence>
<dbReference type="AlphaFoldDB" id="A0AAD7D021"/>
<evidence type="ECO:0000256" key="1">
    <source>
        <dbReference type="SAM" id="MobiDB-lite"/>
    </source>
</evidence>
<comment type="caution">
    <text evidence="3">The sequence shown here is derived from an EMBL/GenBank/DDBJ whole genome shotgun (WGS) entry which is preliminary data.</text>
</comment>
<sequence>MYRPRRARRLPTPRSVPQHAGTGFIHPIRLPIFGLPSFDDSPCMPQIPMASLNLNTPSALGWQQHAATHFAPFQTPANTPAWPQVPHVPFEEGVAVVPADSRHWTPGTFPPLPFGTPVPIHIHPALIPNPMNPTIPQLQWDVLHAPEQARLYTGRGIIKKPVLKDTVSFPVADKIWVCADEDNCALLAYWMQIWGPIVVEKDKGVNMLTLLDAVHNYFMVPLTELDFRVIRRSRSPINPSPYTPLAQAAIRRANDSYELRGIATKEFKRIDALGVFRQWGGVRPVLFQDGTWKLLLTLLPYSVPRVA</sequence>
<dbReference type="Proteomes" id="UP001221757">
    <property type="component" value="Unassembled WGS sequence"/>
</dbReference>
<organism evidence="3 4">
    <name type="scientific">Mycena rosella</name>
    <name type="common">Pink bonnet</name>
    <name type="synonym">Agaricus rosellus</name>
    <dbReference type="NCBI Taxonomy" id="1033263"/>
    <lineage>
        <taxon>Eukaryota</taxon>
        <taxon>Fungi</taxon>
        <taxon>Dikarya</taxon>
        <taxon>Basidiomycota</taxon>
        <taxon>Agaricomycotina</taxon>
        <taxon>Agaricomycetes</taxon>
        <taxon>Agaricomycetidae</taxon>
        <taxon>Agaricales</taxon>
        <taxon>Marasmiineae</taxon>
        <taxon>Mycenaceae</taxon>
        <taxon>Mycena</taxon>
    </lineage>
</organism>
<reference evidence="3" key="1">
    <citation type="submission" date="2023-03" db="EMBL/GenBank/DDBJ databases">
        <title>Massive genome expansion in bonnet fungi (Mycena s.s.) driven by repeated elements and novel gene families across ecological guilds.</title>
        <authorList>
            <consortium name="Lawrence Berkeley National Laboratory"/>
            <person name="Harder C.B."/>
            <person name="Miyauchi S."/>
            <person name="Viragh M."/>
            <person name="Kuo A."/>
            <person name="Thoen E."/>
            <person name="Andreopoulos B."/>
            <person name="Lu D."/>
            <person name="Skrede I."/>
            <person name="Drula E."/>
            <person name="Henrissat B."/>
            <person name="Morin E."/>
            <person name="Kohler A."/>
            <person name="Barry K."/>
            <person name="LaButti K."/>
            <person name="Morin E."/>
            <person name="Salamov A."/>
            <person name="Lipzen A."/>
            <person name="Mereny Z."/>
            <person name="Hegedus B."/>
            <person name="Baldrian P."/>
            <person name="Stursova M."/>
            <person name="Weitz H."/>
            <person name="Taylor A."/>
            <person name="Grigoriev I.V."/>
            <person name="Nagy L.G."/>
            <person name="Martin F."/>
            <person name="Kauserud H."/>
        </authorList>
    </citation>
    <scope>NUCLEOTIDE SEQUENCE</scope>
    <source>
        <strain evidence="3">CBHHK067</strain>
    </source>
</reference>
<feature type="region of interest" description="Disordered" evidence="1">
    <location>
        <begin position="1"/>
        <end position="21"/>
    </location>
</feature>
<evidence type="ECO:0000313" key="3">
    <source>
        <dbReference type="EMBL" id="KAJ7672080.1"/>
    </source>
</evidence>
<protein>
    <recommendedName>
        <fullName evidence="2">DUF6699 domain-containing protein</fullName>
    </recommendedName>
</protein>
<name>A0AAD7D021_MYCRO</name>
<dbReference type="EMBL" id="JARKIE010000168">
    <property type="protein sequence ID" value="KAJ7672080.1"/>
    <property type="molecule type" value="Genomic_DNA"/>
</dbReference>
<dbReference type="InterPro" id="IPR046522">
    <property type="entry name" value="DUF6699"/>
</dbReference>
<accession>A0AAD7D021</accession>
<keyword evidence="4" id="KW-1185">Reference proteome</keyword>
<evidence type="ECO:0000313" key="4">
    <source>
        <dbReference type="Proteomes" id="UP001221757"/>
    </source>
</evidence>
<feature type="compositionally biased region" description="Basic residues" evidence="1">
    <location>
        <begin position="1"/>
        <end position="11"/>
    </location>
</feature>
<feature type="domain" description="DUF6699" evidence="2">
    <location>
        <begin position="138"/>
        <end position="282"/>
    </location>
</feature>
<proteinExistence type="predicted"/>
<gene>
    <name evidence="3" type="ORF">B0H17DRAFT_1141243</name>
</gene>